<accession>A0A0E9SHM1</accession>
<dbReference type="EMBL" id="GBXM01068387">
    <property type="protein sequence ID" value="JAH40190.1"/>
    <property type="molecule type" value="Transcribed_RNA"/>
</dbReference>
<reference evidence="1" key="2">
    <citation type="journal article" date="2015" name="Fish Shellfish Immunol.">
        <title>Early steps in the European eel (Anguilla anguilla)-Vibrio vulnificus interaction in the gills: Role of the RtxA13 toxin.</title>
        <authorList>
            <person name="Callol A."/>
            <person name="Pajuelo D."/>
            <person name="Ebbesson L."/>
            <person name="Teles M."/>
            <person name="MacKenzie S."/>
            <person name="Amaro C."/>
        </authorList>
    </citation>
    <scope>NUCLEOTIDE SEQUENCE</scope>
</reference>
<dbReference type="AlphaFoldDB" id="A0A0E9SHM1"/>
<reference evidence="1" key="1">
    <citation type="submission" date="2014-11" db="EMBL/GenBank/DDBJ databases">
        <authorList>
            <person name="Amaro Gonzalez C."/>
        </authorList>
    </citation>
    <scope>NUCLEOTIDE SEQUENCE</scope>
</reference>
<proteinExistence type="predicted"/>
<protein>
    <submittedName>
        <fullName evidence="1">Uncharacterized protein</fullName>
    </submittedName>
</protein>
<evidence type="ECO:0000313" key="1">
    <source>
        <dbReference type="EMBL" id="JAH40190.1"/>
    </source>
</evidence>
<sequence length="38" mass="4743">MFLEVLNNLTYWFLLKVCCLQTPNHTLYIFRLLRLWLL</sequence>
<organism evidence="1">
    <name type="scientific">Anguilla anguilla</name>
    <name type="common">European freshwater eel</name>
    <name type="synonym">Muraena anguilla</name>
    <dbReference type="NCBI Taxonomy" id="7936"/>
    <lineage>
        <taxon>Eukaryota</taxon>
        <taxon>Metazoa</taxon>
        <taxon>Chordata</taxon>
        <taxon>Craniata</taxon>
        <taxon>Vertebrata</taxon>
        <taxon>Euteleostomi</taxon>
        <taxon>Actinopterygii</taxon>
        <taxon>Neopterygii</taxon>
        <taxon>Teleostei</taxon>
        <taxon>Anguilliformes</taxon>
        <taxon>Anguillidae</taxon>
        <taxon>Anguilla</taxon>
    </lineage>
</organism>
<name>A0A0E9SHM1_ANGAN</name>